<dbReference type="AlphaFoldDB" id="A0A2T5J2F8"/>
<comment type="caution">
    <text evidence="2">The sequence shown here is derived from an EMBL/GenBank/DDBJ whole genome shotgun (WGS) entry which is preliminary data.</text>
</comment>
<accession>A0A2T5J2F8</accession>
<dbReference type="PANTHER" id="PTHR37539:SF1">
    <property type="entry name" value="ER-BOUND OXYGENASE MPAB_MPAB'_RUBBER OXYGENASE CATALYTIC DOMAIN-CONTAINING PROTEIN"/>
    <property type="match status" value="1"/>
</dbReference>
<dbReference type="GO" id="GO:0016491">
    <property type="term" value="F:oxidoreductase activity"/>
    <property type="evidence" value="ECO:0007669"/>
    <property type="project" value="InterPro"/>
</dbReference>
<sequence length="357" mass="39779">MMSIPTRADILAFEKIGDPLADKVVDYLYQHKLRASNIWQLVQQQAAIGNPECQALYHEVCDVPDWVNWAAIEQGAQVFLRAAPVALVAFALGALPLTYAVPNIARVLASTKRLEQDAIRRLYETGSMVGDVLAKDGLRVNQVGFNSVLRVRLLHTFVRRHVAIKDAEQGLQLPLAINQAEMAWVACGFSHVVLVGLERLGVYISDDDRRAYHHLWRYSNHLMGVPNALLSDSPEHDARLYAQLKTVLCAPDDCGRLLTDTLANSFASQPPFFLPRRELGVLGSIVIPDQDLVEGLGFKLYPERHLLPVVKTMVYAASRSTRLAKTTSAELGRQYIRYVLQSGLKGRMADFQMQGAH</sequence>
<evidence type="ECO:0000313" key="2">
    <source>
        <dbReference type="EMBL" id="PTQ90699.1"/>
    </source>
</evidence>
<name>A0A2T5J2F8_9GAMM</name>
<protein>
    <submittedName>
        <fullName evidence="2">Uncharacterized protein DUF2236</fullName>
    </submittedName>
</protein>
<dbReference type="Proteomes" id="UP000244223">
    <property type="component" value="Unassembled WGS sequence"/>
</dbReference>
<feature type="domain" description="ER-bound oxygenase mpaB/mpaB'/Rubber oxygenase catalytic" evidence="1">
    <location>
        <begin position="84"/>
        <end position="305"/>
    </location>
</feature>
<dbReference type="PANTHER" id="PTHR37539">
    <property type="entry name" value="SECRETED PROTEIN-RELATED"/>
    <property type="match status" value="1"/>
</dbReference>
<dbReference type="EMBL" id="QAON01000002">
    <property type="protein sequence ID" value="PTQ90699.1"/>
    <property type="molecule type" value="Genomic_DNA"/>
</dbReference>
<gene>
    <name evidence="2" type="ORF">C8N29_10299</name>
</gene>
<dbReference type="RefSeq" id="WP_107864546.1">
    <property type="nucleotide sequence ID" value="NZ_QAON01000002.1"/>
</dbReference>
<dbReference type="InterPro" id="IPR018713">
    <property type="entry name" value="MPAB/Lcp_cat_dom"/>
</dbReference>
<evidence type="ECO:0000313" key="3">
    <source>
        <dbReference type="Proteomes" id="UP000244223"/>
    </source>
</evidence>
<dbReference type="InterPro" id="IPR037473">
    <property type="entry name" value="Lcp-like"/>
</dbReference>
<organism evidence="2 3">
    <name type="scientific">Agitococcus lubricus</name>
    <dbReference type="NCBI Taxonomy" id="1077255"/>
    <lineage>
        <taxon>Bacteria</taxon>
        <taxon>Pseudomonadati</taxon>
        <taxon>Pseudomonadota</taxon>
        <taxon>Gammaproteobacteria</taxon>
        <taxon>Moraxellales</taxon>
        <taxon>Moraxellaceae</taxon>
        <taxon>Agitococcus</taxon>
    </lineage>
</organism>
<reference evidence="2 3" key="1">
    <citation type="submission" date="2018-04" db="EMBL/GenBank/DDBJ databases">
        <title>Genomic Encyclopedia of Archaeal and Bacterial Type Strains, Phase II (KMG-II): from individual species to whole genera.</title>
        <authorList>
            <person name="Goeker M."/>
        </authorList>
    </citation>
    <scope>NUCLEOTIDE SEQUENCE [LARGE SCALE GENOMIC DNA]</scope>
    <source>
        <strain evidence="2 3">DSM 5822</strain>
    </source>
</reference>
<proteinExistence type="predicted"/>
<dbReference type="OrthoDB" id="6072815at2"/>
<evidence type="ECO:0000259" key="1">
    <source>
        <dbReference type="Pfam" id="PF09995"/>
    </source>
</evidence>
<dbReference type="Pfam" id="PF09995">
    <property type="entry name" value="MPAB_Lcp_cat"/>
    <property type="match status" value="1"/>
</dbReference>
<keyword evidence="3" id="KW-1185">Reference proteome</keyword>